<keyword evidence="2" id="KW-0238">DNA-binding</keyword>
<name>A0A5C8UQ40_9MICO</name>
<organism evidence="5 6">
    <name type="scientific">Lacisediminihabitans profunda</name>
    <dbReference type="NCBI Taxonomy" id="2594790"/>
    <lineage>
        <taxon>Bacteria</taxon>
        <taxon>Bacillati</taxon>
        <taxon>Actinomycetota</taxon>
        <taxon>Actinomycetes</taxon>
        <taxon>Micrococcales</taxon>
        <taxon>Microbacteriaceae</taxon>
        <taxon>Lacisediminihabitans</taxon>
    </lineage>
</organism>
<dbReference type="Pfam" id="PF01638">
    <property type="entry name" value="HxlR"/>
    <property type="match status" value="1"/>
</dbReference>
<dbReference type="SUPFAM" id="SSF46785">
    <property type="entry name" value="Winged helix' DNA-binding domain"/>
    <property type="match status" value="1"/>
</dbReference>
<dbReference type="PANTHER" id="PTHR33204">
    <property type="entry name" value="TRANSCRIPTIONAL REGULATOR, MARR FAMILY"/>
    <property type="match status" value="1"/>
</dbReference>
<dbReference type="PROSITE" id="PS51118">
    <property type="entry name" value="HTH_HXLR"/>
    <property type="match status" value="1"/>
</dbReference>
<gene>
    <name evidence="5" type="ORF">FVP33_08670</name>
</gene>
<dbReference type="InterPro" id="IPR036390">
    <property type="entry name" value="WH_DNA-bd_sf"/>
</dbReference>
<feature type="domain" description="HTH hxlR-type" evidence="4">
    <location>
        <begin position="12"/>
        <end position="111"/>
    </location>
</feature>
<comment type="caution">
    <text evidence="5">The sequence shown here is derived from an EMBL/GenBank/DDBJ whole genome shotgun (WGS) entry which is preliminary data.</text>
</comment>
<accession>A0A5C8UQ40</accession>
<evidence type="ECO:0000256" key="3">
    <source>
        <dbReference type="ARBA" id="ARBA00023163"/>
    </source>
</evidence>
<dbReference type="EMBL" id="VRMG01000006">
    <property type="protein sequence ID" value="TXN30586.1"/>
    <property type="molecule type" value="Genomic_DNA"/>
</dbReference>
<dbReference type="InterPro" id="IPR002577">
    <property type="entry name" value="HTH_HxlR"/>
</dbReference>
<dbReference type="RefSeq" id="WP_147783268.1">
    <property type="nucleotide sequence ID" value="NZ_VRMG01000006.1"/>
</dbReference>
<proteinExistence type="predicted"/>
<protein>
    <submittedName>
        <fullName evidence="5">Helix-turn-helix transcriptional regulator</fullName>
    </submittedName>
</protein>
<evidence type="ECO:0000259" key="4">
    <source>
        <dbReference type="PROSITE" id="PS51118"/>
    </source>
</evidence>
<dbReference type="AlphaFoldDB" id="A0A5C8UQ40"/>
<reference evidence="5 6" key="1">
    <citation type="submission" date="2019-08" db="EMBL/GenBank/DDBJ databases">
        <title>Bacterial whole genome sequence for Glaciihabitans sp. CHu50b-6-2.</title>
        <authorList>
            <person name="Jin L."/>
        </authorList>
    </citation>
    <scope>NUCLEOTIDE SEQUENCE [LARGE SCALE GENOMIC DNA]</scope>
    <source>
        <strain evidence="5 6">CHu50b-6-2</strain>
    </source>
</reference>
<keyword evidence="3" id="KW-0804">Transcription</keyword>
<sequence>MVTAITARNPRCSIARSLEVIGDKWTLLVVREAFWGRTRFADFRESLGVAPDVLTDRLTKLVAAGVFERRAYRAIGERAREEYLLTETGRALLPVLAALTQWGDDNRPTGFGPAAEFADARTEEVLRLAFINGSGEEVDVDHVALARGPGASVRDPT</sequence>
<evidence type="ECO:0000313" key="5">
    <source>
        <dbReference type="EMBL" id="TXN30586.1"/>
    </source>
</evidence>
<keyword evidence="6" id="KW-1185">Reference proteome</keyword>
<evidence type="ECO:0000256" key="2">
    <source>
        <dbReference type="ARBA" id="ARBA00023125"/>
    </source>
</evidence>
<dbReference type="GO" id="GO:0003677">
    <property type="term" value="F:DNA binding"/>
    <property type="evidence" value="ECO:0007669"/>
    <property type="project" value="UniProtKB-KW"/>
</dbReference>
<dbReference type="InterPro" id="IPR036388">
    <property type="entry name" value="WH-like_DNA-bd_sf"/>
</dbReference>
<keyword evidence="1" id="KW-0805">Transcription regulation</keyword>
<dbReference type="Gene3D" id="1.10.10.10">
    <property type="entry name" value="Winged helix-like DNA-binding domain superfamily/Winged helix DNA-binding domain"/>
    <property type="match status" value="1"/>
</dbReference>
<evidence type="ECO:0000256" key="1">
    <source>
        <dbReference type="ARBA" id="ARBA00023015"/>
    </source>
</evidence>
<evidence type="ECO:0000313" key="6">
    <source>
        <dbReference type="Proteomes" id="UP000321379"/>
    </source>
</evidence>
<dbReference type="PANTHER" id="PTHR33204:SF18">
    <property type="entry name" value="TRANSCRIPTIONAL REGULATORY PROTEIN"/>
    <property type="match status" value="1"/>
</dbReference>
<dbReference type="Proteomes" id="UP000321379">
    <property type="component" value="Unassembled WGS sequence"/>
</dbReference>